<comment type="caution">
    <text evidence="1">The sequence shown here is derived from an EMBL/GenBank/DDBJ whole genome shotgun (WGS) entry which is preliminary data.</text>
</comment>
<dbReference type="Proteomes" id="UP001652338">
    <property type="component" value="Unassembled WGS sequence"/>
</dbReference>
<dbReference type="EMBL" id="JAOQKE010000022">
    <property type="protein sequence ID" value="MCU6726294.1"/>
    <property type="molecule type" value="Genomic_DNA"/>
</dbReference>
<proteinExistence type="predicted"/>
<organism evidence="1 2">
    <name type="scientific">Muricoprocola aceti</name>
    <dbReference type="NCBI Taxonomy" id="2981772"/>
    <lineage>
        <taxon>Bacteria</taxon>
        <taxon>Bacillati</taxon>
        <taxon>Bacillota</taxon>
        <taxon>Clostridia</taxon>
        <taxon>Lachnospirales</taxon>
        <taxon>Lachnospiraceae</taxon>
        <taxon>Muricoprocola</taxon>
    </lineage>
</organism>
<keyword evidence="2" id="KW-1185">Reference proteome</keyword>
<reference evidence="1 2" key="1">
    <citation type="journal article" date="2021" name="ISME Commun">
        <title>Automated analysis of genomic sequences facilitates high-throughput and comprehensive description of bacteria.</title>
        <authorList>
            <person name="Hitch T.C.A."/>
        </authorList>
    </citation>
    <scope>NUCLEOTIDE SEQUENCE [LARGE SCALE GENOMIC DNA]</scope>
    <source>
        <strain evidence="1 2">Sanger_29</strain>
    </source>
</reference>
<gene>
    <name evidence="1" type="ORF">OCV47_13285</name>
</gene>
<accession>A0ABT2SP50</accession>
<evidence type="ECO:0000313" key="2">
    <source>
        <dbReference type="Proteomes" id="UP001652338"/>
    </source>
</evidence>
<name>A0ABT2SP50_9FIRM</name>
<dbReference type="RefSeq" id="WP_262655614.1">
    <property type="nucleotide sequence ID" value="NZ_JAOQKE010000022.1"/>
</dbReference>
<evidence type="ECO:0000313" key="1">
    <source>
        <dbReference type="EMBL" id="MCU6726294.1"/>
    </source>
</evidence>
<protein>
    <submittedName>
        <fullName evidence="1">Uncharacterized protein</fullName>
    </submittedName>
</protein>
<sequence length="89" mass="10287">MEYEYELKEHGFSGEEDYILKLTDMPFEEMFQISKMPEDALDVHAGAFEIATMREIYTEAIRKNALIPNGYVGELKGSQYIETKANVEK</sequence>